<evidence type="ECO:0000313" key="2">
    <source>
        <dbReference type="EMBL" id="AHF14976.1"/>
    </source>
</evidence>
<protein>
    <submittedName>
        <fullName evidence="2">Uncharacterized protein</fullName>
    </submittedName>
</protein>
<dbReference type="InterPro" id="IPR027396">
    <property type="entry name" value="DsrEFH-like"/>
</dbReference>
<gene>
    <name evidence="2" type="ORF">NIASO_07015</name>
</gene>
<dbReference type="EMBL" id="CP007035">
    <property type="protein sequence ID" value="AHF14976.1"/>
    <property type="molecule type" value="Genomic_DNA"/>
</dbReference>
<organism evidence="2 3">
    <name type="scientific">Niabella soli DSM 19437</name>
    <dbReference type="NCBI Taxonomy" id="929713"/>
    <lineage>
        <taxon>Bacteria</taxon>
        <taxon>Pseudomonadati</taxon>
        <taxon>Bacteroidota</taxon>
        <taxon>Chitinophagia</taxon>
        <taxon>Chitinophagales</taxon>
        <taxon>Chitinophagaceae</taxon>
        <taxon>Niabella</taxon>
    </lineage>
</organism>
<keyword evidence="3" id="KW-1185">Reference proteome</keyword>
<sequence length="137" mass="15239">MKAALLLMSLLMLSGSMQAQYKNYNVVFDFSNKDTINQRAIIRELALIKKANPAAQLEVVIYGQGLDLVVKGKSQQETEVGELANEKGISFKVCQQTLKRNNMEGSSLISGVQMVPDGIYEIISKQREGWGYIKVSH</sequence>
<dbReference type="eggNOG" id="COG1416">
    <property type="taxonomic scope" value="Bacteria"/>
</dbReference>
<proteinExistence type="predicted"/>
<evidence type="ECO:0000313" key="3">
    <source>
        <dbReference type="Proteomes" id="UP000003586"/>
    </source>
</evidence>
<feature type="chain" id="PRO_5004788392" evidence="1">
    <location>
        <begin position="20"/>
        <end position="137"/>
    </location>
</feature>
<dbReference type="InterPro" id="IPR003787">
    <property type="entry name" value="Sulphur_relay_DsrE/F-like"/>
</dbReference>
<dbReference type="OrthoDB" id="678766at2"/>
<reference evidence="2 3" key="1">
    <citation type="submission" date="2013-12" db="EMBL/GenBank/DDBJ databases">
        <authorList>
            <consortium name="DOE Joint Genome Institute"/>
            <person name="Eisen J."/>
            <person name="Huntemann M."/>
            <person name="Han J."/>
            <person name="Chen A."/>
            <person name="Kyrpides N."/>
            <person name="Mavromatis K."/>
            <person name="Markowitz V."/>
            <person name="Palaniappan K."/>
            <person name="Ivanova N."/>
            <person name="Schaumberg A."/>
            <person name="Pati A."/>
            <person name="Liolios K."/>
            <person name="Nordberg H.P."/>
            <person name="Cantor M.N."/>
            <person name="Hua S.X."/>
            <person name="Woyke T."/>
        </authorList>
    </citation>
    <scope>NUCLEOTIDE SEQUENCE [LARGE SCALE GENOMIC DNA]</scope>
    <source>
        <strain evidence="3">DSM 19437</strain>
    </source>
</reference>
<dbReference type="HOGENOM" id="CLU_127515_4_1_10"/>
<dbReference type="PANTHER" id="PTHR37691">
    <property type="entry name" value="BLR3518 PROTEIN"/>
    <property type="match status" value="1"/>
</dbReference>
<dbReference type="Proteomes" id="UP000003586">
    <property type="component" value="Chromosome"/>
</dbReference>
<keyword evidence="1" id="KW-0732">Signal</keyword>
<dbReference type="KEGG" id="nso:NIASO_07015"/>
<dbReference type="RefSeq" id="WP_008585056.1">
    <property type="nucleotide sequence ID" value="NZ_CP007035.1"/>
</dbReference>
<dbReference type="PANTHER" id="PTHR37691:SF1">
    <property type="entry name" value="BLR3518 PROTEIN"/>
    <property type="match status" value="1"/>
</dbReference>
<dbReference type="Gene3D" id="3.40.1260.10">
    <property type="entry name" value="DsrEFH-like"/>
    <property type="match status" value="1"/>
</dbReference>
<dbReference type="AlphaFoldDB" id="W0F0V6"/>
<dbReference type="Pfam" id="PF02635">
    <property type="entry name" value="DsrE"/>
    <property type="match status" value="1"/>
</dbReference>
<dbReference type="STRING" id="929713.NIASO_07015"/>
<name>W0F0V6_9BACT</name>
<dbReference type="SUPFAM" id="SSF75169">
    <property type="entry name" value="DsrEFH-like"/>
    <property type="match status" value="1"/>
</dbReference>
<feature type="signal peptide" evidence="1">
    <location>
        <begin position="1"/>
        <end position="19"/>
    </location>
</feature>
<accession>W0F0V6</accession>
<evidence type="ECO:0000256" key="1">
    <source>
        <dbReference type="SAM" id="SignalP"/>
    </source>
</evidence>